<sequence>MQHSPLVSFLNIEDLFYRIFTYIKTLNSDGLIGWITSHWSLVIFISLLLSAFVFIGIIYLHIKLKEVAKKDAKIFDTVVVYDDSHDADSKNERWLSILRRLDFDSETEWKSAILDADIILNEMTTKMGYHGESLGERLTGVEKSDFLTIDLAWEAHKIRNIIAHEGSEYSISKREAKRVIDLYRQVFEEFEFI</sequence>
<dbReference type="EMBL" id="MFAE01000008">
    <property type="protein sequence ID" value="OGD67188.1"/>
    <property type="molecule type" value="Genomic_DNA"/>
</dbReference>
<keyword evidence="1" id="KW-1133">Transmembrane helix</keyword>
<dbReference type="STRING" id="1797582.A2442_02230"/>
<protein>
    <submittedName>
        <fullName evidence="2">Uncharacterized protein</fullName>
    </submittedName>
</protein>
<proteinExistence type="predicted"/>
<feature type="transmembrane region" description="Helical" evidence="1">
    <location>
        <begin position="39"/>
        <end position="60"/>
    </location>
</feature>
<gene>
    <name evidence="2" type="ORF">A2442_02230</name>
</gene>
<dbReference type="AlphaFoldDB" id="A0A1F5EIF4"/>
<evidence type="ECO:0000256" key="1">
    <source>
        <dbReference type="SAM" id="Phobius"/>
    </source>
</evidence>
<evidence type="ECO:0000313" key="2">
    <source>
        <dbReference type="EMBL" id="OGD67188.1"/>
    </source>
</evidence>
<accession>A0A1F5EIF4</accession>
<keyword evidence="1" id="KW-0812">Transmembrane</keyword>
<evidence type="ECO:0000313" key="3">
    <source>
        <dbReference type="Proteomes" id="UP000179003"/>
    </source>
</evidence>
<reference evidence="2 3" key="1">
    <citation type="journal article" date="2016" name="Nat. Commun.">
        <title>Thousands of microbial genomes shed light on interconnected biogeochemical processes in an aquifer system.</title>
        <authorList>
            <person name="Anantharaman K."/>
            <person name="Brown C.T."/>
            <person name="Hug L.A."/>
            <person name="Sharon I."/>
            <person name="Castelle C.J."/>
            <person name="Probst A.J."/>
            <person name="Thomas B.C."/>
            <person name="Singh A."/>
            <person name="Wilkins M.J."/>
            <person name="Karaoz U."/>
            <person name="Brodie E.L."/>
            <person name="Williams K.H."/>
            <person name="Hubbard S.S."/>
            <person name="Banfield J.F."/>
        </authorList>
    </citation>
    <scope>NUCLEOTIDE SEQUENCE [LARGE SCALE GENOMIC DNA]</scope>
</reference>
<name>A0A1F5EIF4_9BACT</name>
<dbReference type="Proteomes" id="UP000179003">
    <property type="component" value="Unassembled WGS sequence"/>
</dbReference>
<keyword evidence="1" id="KW-0472">Membrane</keyword>
<comment type="caution">
    <text evidence="2">The sequence shown here is derived from an EMBL/GenBank/DDBJ whole genome shotgun (WGS) entry which is preliminary data.</text>
</comment>
<organism evidence="2 3">
    <name type="scientific">Candidatus Campbellbacteria bacterium RIFOXYC2_FULL_35_25</name>
    <dbReference type="NCBI Taxonomy" id="1797582"/>
    <lineage>
        <taxon>Bacteria</taxon>
        <taxon>Candidatus Campbelliibacteriota</taxon>
    </lineage>
</organism>